<reference evidence="1" key="2">
    <citation type="journal article" date="2015" name="Fish Shellfish Immunol.">
        <title>Early steps in the European eel (Anguilla anguilla)-Vibrio vulnificus interaction in the gills: Role of the RtxA13 toxin.</title>
        <authorList>
            <person name="Callol A."/>
            <person name="Pajuelo D."/>
            <person name="Ebbesson L."/>
            <person name="Teles M."/>
            <person name="MacKenzie S."/>
            <person name="Amaro C."/>
        </authorList>
    </citation>
    <scope>NUCLEOTIDE SEQUENCE</scope>
</reference>
<accession>A0A0E9U6E9</accession>
<dbReference type="EMBL" id="GBXM01047171">
    <property type="protein sequence ID" value="JAH61406.1"/>
    <property type="molecule type" value="Transcribed_RNA"/>
</dbReference>
<sequence>MPQINIKTQFVFPLTVTSCNFLMFLVEQWNKPVSQRPQNEKTCLAVA</sequence>
<proteinExistence type="predicted"/>
<dbReference type="AlphaFoldDB" id="A0A0E9U6E9"/>
<name>A0A0E9U6E9_ANGAN</name>
<reference evidence="1" key="1">
    <citation type="submission" date="2014-11" db="EMBL/GenBank/DDBJ databases">
        <authorList>
            <person name="Amaro Gonzalez C."/>
        </authorList>
    </citation>
    <scope>NUCLEOTIDE SEQUENCE</scope>
</reference>
<dbReference type="PROSITE" id="PS51257">
    <property type="entry name" value="PROKAR_LIPOPROTEIN"/>
    <property type="match status" value="1"/>
</dbReference>
<protein>
    <submittedName>
        <fullName evidence="1">Uncharacterized protein</fullName>
    </submittedName>
</protein>
<evidence type="ECO:0000313" key="1">
    <source>
        <dbReference type="EMBL" id="JAH61406.1"/>
    </source>
</evidence>
<organism evidence="1">
    <name type="scientific">Anguilla anguilla</name>
    <name type="common">European freshwater eel</name>
    <name type="synonym">Muraena anguilla</name>
    <dbReference type="NCBI Taxonomy" id="7936"/>
    <lineage>
        <taxon>Eukaryota</taxon>
        <taxon>Metazoa</taxon>
        <taxon>Chordata</taxon>
        <taxon>Craniata</taxon>
        <taxon>Vertebrata</taxon>
        <taxon>Euteleostomi</taxon>
        <taxon>Actinopterygii</taxon>
        <taxon>Neopterygii</taxon>
        <taxon>Teleostei</taxon>
        <taxon>Anguilliformes</taxon>
        <taxon>Anguillidae</taxon>
        <taxon>Anguilla</taxon>
    </lineage>
</organism>